<dbReference type="Gene3D" id="3.30.40.10">
    <property type="entry name" value="Zinc/RING finger domain, C3HC4 (zinc finger)"/>
    <property type="match status" value="1"/>
</dbReference>
<evidence type="ECO:0000256" key="1">
    <source>
        <dbReference type="ARBA" id="ARBA00010445"/>
    </source>
</evidence>
<evidence type="ECO:0000256" key="6">
    <source>
        <dbReference type="ARBA" id="ARBA00023163"/>
    </source>
</evidence>
<dbReference type="PANTHER" id="PTHR12321">
    <property type="entry name" value="CPG BINDING PROTEIN"/>
    <property type="match status" value="1"/>
</dbReference>
<dbReference type="GO" id="GO:0042393">
    <property type="term" value="F:histone binding"/>
    <property type="evidence" value="ECO:0007669"/>
    <property type="project" value="InterPro"/>
</dbReference>
<organism evidence="10">
    <name type="scientific">Auxenochlorella protothecoides</name>
    <name type="common">Green microalga</name>
    <name type="synonym">Chlorella protothecoides</name>
    <dbReference type="NCBI Taxonomy" id="3075"/>
    <lineage>
        <taxon>Eukaryota</taxon>
        <taxon>Viridiplantae</taxon>
        <taxon>Chlorophyta</taxon>
        <taxon>core chlorophytes</taxon>
        <taxon>Trebouxiophyceae</taxon>
        <taxon>Chlorellales</taxon>
        <taxon>Chlorellaceae</taxon>
        <taxon>Auxenochlorella</taxon>
    </lineage>
</organism>
<dbReference type="InterPro" id="IPR013083">
    <property type="entry name" value="Znf_RING/FYVE/PHD"/>
</dbReference>
<dbReference type="InterPro" id="IPR011011">
    <property type="entry name" value="Znf_FYVE_PHD"/>
</dbReference>
<dbReference type="PANTHER" id="PTHR12321:SF98">
    <property type="entry name" value="PHD FINGER PROTEIN ALFIN-LIKE 5"/>
    <property type="match status" value="1"/>
</dbReference>
<sequence length="279" mass="30811">MPRAPHQSCAGAERAAVCEGPVDDYTMASMRTVEETFFDFSQRRKGILRALVQEVDKFYAACHPELDNLCLYGNPDGSWEVRLPCDEVPPELPEPALGINFARDGMDRRDWLSLIAVHSDSWLISMAYFNAARLDAEGRRLLFNEINSLPTCLEVVTGSAAPGSTTQAAAHISKRPAGVPQADPAPDTKRPAFHPAANQGRPRQGPPPSSAAEESSGSEDAEEAEYEPCPNCGREFKDGDFWIFCDYCRRWFDGRCVGMTAQRAEASKTWKCPFCTKEA</sequence>
<keyword evidence="5" id="KW-0805">Transcription regulation</keyword>
<dbReference type="InterPro" id="IPR045104">
    <property type="entry name" value="Alfin"/>
</dbReference>
<evidence type="ECO:0000256" key="4">
    <source>
        <dbReference type="ARBA" id="ARBA00022833"/>
    </source>
</evidence>
<evidence type="ECO:0000256" key="2">
    <source>
        <dbReference type="ARBA" id="ARBA00022723"/>
    </source>
</evidence>
<dbReference type="InterPro" id="IPR019787">
    <property type="entry name" value="Znf_PHD-finger"/>
</dbReference>
<evidence type="ECO:0000259" key="9">
    <source>
        <dbReference type="PROSITE" id="PS50016"/>
    </source>
</evidence>
<keyword evidence="2" id="KW-0479">Metal-binding</keyword>
<dbReference type="SUPFAM" id="SSF57903">
    <property type="entry name" value="FYVE/PHD zinc finger"/>
    <property type="match status" value="1"/>
</dbReference>
<dbReference type="PROSITE" id="PS50016">
    <property type="entry name" value="ZF_PHD_2"/>
    <property type="match status" value="1"/>
</dbReference>
<keyword evidence="4" id="KW-0862">Zinc</keyword>
<dbReference type="Pfam" id="PF12165">
    <property type="entry name" value="Alfin"/>
    <property type="match status" value="1"/>
</dbReference>
<dbReference type="InterPro" id="IPR001965">
    <property type="entry name" value="Znf_PHD"/>
</dbReference>
<reference evidence="10" key="1">
    <citation type="submission" date="2015-08" db="EMBL/GenBank/DDBJ databases">
        <authorList>
            <person name="Babu N.S."/>
            <person name="Beckwith C.J."/>
            <person name="Beseler K.G."/>
            <person name="Brison A."/>
            <person name="Carone J.V."/>
            <person name="Caskin T.P."/>
            <person name="Diamond M."/>
            <person name="Durham M.E."/>
            <person name="Foxe J.M."/>
            <person name="Go M."/>
            <person name="Henderson B.A."/>
            <person name="Jones I.B."/>
            <person name="McGettigan J.A."/>
            <person name="Micheletti S.J."/>
            <person name="Nasrallah M.E."/>
            <person name="Ortiz D."/>
            <person name="Piller C.R."/>
            <person name="Privatt S.R."/>
            <person name="Schneider S.L."/>
            <person name="Sharp S."/>
            <person name="Smith T.C."/>
            <person name="Stanton J.D."/>
            <person name="Ullery H.E."/>
            <person name="Wilson R.J."/>
            <person name="Serrano M.G."/>
            <person name="Buck G."/>
            <person name="Lee V."/>
            <person name="Wang Y."/>
            <person name="Carvalho R."/>
            <person name="Voegtly L."/>
            <person name="Shi R."/>
            <person name="Duckworth R."/>
            <person name="Johnson A."/>
            <person name="Loviza R."/>
            <person name="Walstead R."/>
            <person name="Shah Z."/>
            <person name="Kiflezghi M."/>
            <person name="Wade K."/>
            <person name="Ball S.L."/>
            <person name="Bradley K.W."/>
            <person name="Asai D.J."/>
            <person name="Bowman C.A."/>
            <person name="Russell D.A."/>
            <person name="Pope W.H."/>
            <person name="Jacobs-Sera D."/>
            <person name="Hendrix R.W."/>
            <person name="Hatfull G.F."/>
        </authorList>
    </citation>
    <scope>NUCLEOTIDE SEQUENCE</scope>
</reference>
<evidence type="ECO:0000256" key="3">
    <source>
        <dbReference type="ARBA" id="ARBA00022771"/>
    </source>
</evidence>
<dbReference type="InterPro" id="IPR021998">
    <property type="entry name" value="Alfin_N"/>
</dbReference>
<dbReference type="GO" id="GO:0006355">
    <property type="term" value="P:regulation of DNA-templated transcription"/>
    <property type="evidence" value="ECO:0007669"/>
    <property type="project" value="InterPro"/>
</dbReference>
<dbReference type="AlphaFoldDB" id="A0A1D1ZQX9"/>
<dbReference type="GO" id="GO:0008270">
    <property type="term" value="F:zinc ion binding"/>
    <property type="evidence" value="ECO:0007669"/>
    <property type="project" value="UniProtKB-KW"/>
</dbReference>
<dbReference type="GO" id="GO:0003712">
    <property type="term" value="F:transcription coregulator activity"/>
    <property type="evidence" value="ECO:0007669"/>
    <property type="project" value="TreeGrafter"/>
</dbReference>
<evidence type="ECO:0000256" key="7">
    <source>
        <dbReference type="PROSITE-ProRule" id="PRU00146"/>
    </source>
</evidence>
<proteinExistence type="inferred from homology"/>
<dbReference type="GO" id="GO:0005634">
    <property type="term" value="C:nucleus"/>
    <property type="evidence" value="ECO:0007669"/>
    <property type="project" value="TreeGrafter"/>
</dbReference>
<evidence type="ECO:0000256" key="5">
    <source>
        <dbReference type="ARBA" id="ARBA00023015"/>
    </source>
</evidence>
<dbReference type="SMART" id="SM00249">
    <property type="entry name" value="PHD"/>
    <property type="match status" value="1"/>
</dbReference>
<keyword evidence="6" id="KW-0804">Transcription</keyword>
<protein>
    <recommendedName>
        <fullName evidence="9">PHD-type domain-containing protein</fullName>
    </recommendedName>
</protein>
<gene>
    <name evidence="10" type="ORF">g.13159</name>
</gene>
<dbReference type="Pfam" id="PF00628">
    <property type="entry name" value="PHD"/>
    <property type="match status" value="1"/>
</dbReference>
<accession>A0A1D1ZQX9</accession>
<dbReference type="GO" id="GO:0000976">
    <property type="term" value="F:transcription cis-regulatory region binding"/>
    <property type="evidence" value="ECO:0007669"/>
    <property type="project" value="TreeGrafter"/>
</dbReference>
<keyword evidence="3 7" id="KW-0863">Zinc-finger</keyword>
<dbReference type="EMBL" id="GDKF01009371">
    <property type="protein sequence ID" value="JAT69251.1"/>
    <property type="molecule type" value="Transcribed_RNA"/>
</dbReference>
<name>A0A1D1ZQX9_AUXPR</name>
<feature type="region of interest" description="Disordered" evidence="8">
    <location>
        <begin position="166"/>
        <end position="224"/>
    </location>
</feature>
<feature type="domain" description="PHD-type" evidence="9">
    <location>
        <begin position="226"/>
        <end position="278"/>
    </location>
</feature>
<comment type="similarity">
    <text evidence="1">Belongs to the Alfin family.</text>
</comment>
<evidence type="ECO:0000313" key="10">
    <source>
        <dbReference type="EMBL" id="JAT69251.1"/>
    </source>
</evidence>
<evidence type="ECO:0000256" key="8">
    <source>
        <dbReference type="SAM" id="MobiDB-lite"/>
    </source>
</evidence>